<comment type="caution">
    <text evidence="2">The sequence shown here is derived from an EMBL/GenBank/DDBJ whole genome shotgun (WGS) entry which is preliminary data.</text>
</comment>
<dbReference type="Proteomes" id="UP000324222">
    <property type="component" value="Unassembled WGS sequence"/>
</dbReference>
<name>A0A5B7FNW4_PORTR</name>
<reference evidence="2 3" key="1">
    <citation type="submission" date="2019-05" db="EMBL/GenBank/DDBJ databases">
        <title>Another draft genome of Portunus trituberculatus and its Hox gene families provides insights of decapod evolution.</title>
        <authorList>
            <person name="Jeong J.-H."/>
            <person name="Song I."/>
            <person name="Kim S."/>
            <person name="Choi T."/>
            <person name="Kim D."/>
            <person name="Ryu S."/>
            <person name="Kim W."/>
        </authorList>
    </citation>
    <scope>NUCLEOTIDE SEQUENCE [LARGE SCALE GENOMIC DNA]</scope>
    <source>
        <tissue evidence="2">Muscle</tissue>
    </source>
</reference>
<gene>
    <name evidence="2" type="ORF">E2C01_040479</name>
</gene>
<protein>
    <submittedName>
        <fullName evidence="2">Uncharacterized protein</fullName>
    </submittedName>
</protein>
<accession>A0A5B7FNW4</accession>
<evidence type="ECO:0000313" key="2">
    <source>
        <dbReference type="EMBL" id="MPC46753.1"/>
    </source>
</evidence>
<dbReference type="EMBL" id="VSRR010007359">
    <property type="protein sequence ID" value="MPC46753.1"/>
    <property type="molecule type" value="Genomic_DNA"/>
</dbReference>
<organism evidence="2 3">
    <name type="scientific">Portunus trituberculatus</name>
    <name type="common">Swimming crab</name>
    <name type="synonym">Neptunus trituberculatus</name>
    <dbReference type="NCBI Taxonomy" id="210409"/>
    <lineage>
        <taxon>Eukaryota</taxon>
        <taxon>Metazoa</taxon>
        <taxon>Ecdysozoa</taxon>
        <taxon>Arthropoda</taxon>
        <taxon>Crustacea</taxon>
        <taxon>Multicrustacea</taxon>
        <taxon>Malacostraca</taxon>
        <taxon>Eumalacostraca</taxon>
        <taxon>Eucarida</taxon>
        <taxon>Decapoda</taxon>
        <taxon>Pleocyemata</taxon>
        <taxon>Brachyura</taxon>
        <taxon>Eubrachyura</taxon>
        <taxon>Portunoidea</taxon>
        <taxon>Portunidae</taxon>
        <taxon>Portuninae</taxon>
        <taxon>Portunus</taxon>
    </lineage>
</organism>
<evidence type="ECO:0000256" key="1">
    <source>
        <dbReference type="SAM" id="MobiDB-lite"/>
    </source>
</evidence>
<proteinExistence type="predicted"/>
<dbReference type="AlphaFoldDB" id="A0A5B7FNW4"/>
<feature type="compositionally biased region" description="Polar residues" evidence="1">
    <location>
        <begin position="20"/>
        <end position="46"/>
    </location>
</feature>
<feature type="region of interest" description="Disordered" evidence="1">
    <location>
        <begin position="1"/>
        <end position="52"/>
    </location>
</feature>
<evidence type="ECO:0000313" key="3">
    <source>
        <dbReference type="Proteomes" id="UP000324222"/>
    </source>
</evidence>
<keyword evidence="3" id="KW-1185">Reference proteome</keyword>
<sequence>MATQGGAVAQASPPARTPHRSNPTTMTTSTRHISSTRAYTELSEVSSRGGGMASEYKTKLKFIG</sequence>